<keyword evidence="1" id="KW-0863">Zinc-finger</keyword>
<evidence type="ECO:0000259" key="3">
    <source>
        <dbReference type="PROSITE" id="PS50158"/>
    </source>
</evidence>
<dbReference type="PANTHER" id="PTHR31286">
    <property type="entry name" value="GLYCINE-RICH CELL WALL STRUCTURAL PROTEIN 1.8-LIKE"/>
    <property type="match status" value="1"/>
</dbReference>
<dbReference type="EMBL" id="UZAU01000685">
    <property type="status" value="NOT_ANNOTATED_CDS"/>
    <property type="molecule type" value="Genomic_DNA"/>
</dbReference>
<reference evidence="4" key="1">
    <citation type="submission" date="2018-11" db="EMBL/GenBank/DDBJ databases">
        <authorList>
            <person name="Grassa J C."/>
        </authorList>
    </citation>
    <scope>NUCLEOTIDE SEQUENCE [LARGE SCALE GENOMIC DNA]</scope>
</reference>
<dbReference type="PROSITE" id="PS50158">
    <property type="entry name" value="ZF_CCHC"/>
    <property type="match status" value="1"/>
</dbReference>
<sequence>MDPLLHSMNSTLNLTEEESSVALLPADVATASTNDPKHILIARVLTENYVHEPSFFDQMGGHWKGRYPVIISVYGDGLFKVTFGCAGDKLRVLNKEPWHFQNHLVIFCSPSVLQNVTVKNLSSTPFWVQVYRLPFLSKSKILATALGNIIGEFLDVHEESLDEGWGPFLRIRVRLPIDKPLLRGRMISLPRIKDDFWIDFRYERLPEFCFECGRLGHPFEKCVAFMERMDNGNDDDLEYGPWMKGAKLPTNGYDKYRTDFSKGNAWPLLTRLARTSLVSTIPNLGSIAQPQPKILFPGESSAATPLLPRSSNLGSFPLHQNPPLHIGTTQPLTPIPTTSHLSSITNATSNMAISTNDTPSIPSSLNNTNTIHITPSQTTNLNHIYTPDIGFAPNIYIPIATYPPNSSTEPIHTSTNAPTHTATPMMTSLFTNTPSLTTTTCHISEVDQENANPNRIFKRHTDAPSMRQMLKRCRNQNTTAVAFPSSSKGDCSNQNVSLFPKDSDGDSDDSAEIALQSRKGL</sequence>
<evidence type="ECO:0000256" key="2">
    <source>
        <dbReference type="SAM" id="MobiDB-lite"/>
    </source>
</evidence>
<keyword evidence="1" id="KW-0862">Zinc</keyword>
<dbReference type="Pfam" id="PF14392">
    <property type="entry name" value="zf-CCHC_4"/>
    <property type="match status" value="1"/>
</dbReference>
<proteinExistence type="predicted"/>
<dbReference type="EnsemblPlants" id="evm.model.08.510">
    <property type="protein sequence ID" value="cds.evm.model.08.510"/>
    <property type="gene ID" value="evm.TU.08.510"/>
</dbReference>
<evidence type="ECO:0000313" key="5">
    <source>
        <dbReference type="Proteomes" id="UP000596661"/>
    </source>
</evidence>
<organism evidence="4 5">
    <name type="scientific">Cannabis sativa</name>
    <name type="common">Hemp</name>
    <name type="synonym">Marijuana</name>
    <dbReference type="NCBI Taxonomy" id="3483"/>
    <lineage>
        <taxon>Eukaryota</taxon>
        <taxon>Viridiplantae</taxon>
        <taxon>Streptophyta</taxon>
        <taxon>Embryophyta</taxon>
        <taxon>Tracheophyta</taxon>
        <taxon>Spermatophyta</taxon>
        <taxon>Magnoliopsida</taxon>
        <taxon>eudicotyledons</taxon>
        <taxon>Gunneridae</taxon>
        <taxon>Pentapetalae</taxon>
        <taxon>rosids</taxon>
        <taxon>fabids</taxon>
        <taxon>Rosales</taxon>
        <taxon>Cannabaceae</taxon>
        <taxon>Cannabis</taxon>
    </lineage>
</organism>
<feature type="region of interest" description="Disordered" evidence="2">
    <location>
        <begin position="481"/>
        <end position="521"/>
    </location>
</feature>
<evidence type="ECO:0000313" key="4">
    <source>
        <dbReference type="EnsemblPlants" id="cds.evm.model.08.510"/>
    </source>
</evidence>
<accession>A0A803QBH3</accession>
<keyword evidence="1" id="KW-0479">Metal-binding</keyword>
<protein>
    <recommendedName>
        <fullName evidence="3">CCHC-type domain-containing protein</fullName>
    </recommendedName>
</protein>
<dbReference type="InterPro" id="IPR025836">
    <property type="entry name" value="Zn_knuckle_CX2CX4HX4C"/>
</dbReference>
<evidence type="ECO:0000256" key="1">
    <source>
        <dbReference type="PROSITE-ProRule" id="PRU00047"/>
    </source>
</evidence>
<dbReference type="InterPro" id="IPR001878">
    <property type="entry name" value="Znf_CCHC"/>
</dbReference>
<keyword evidence="5" id="KW-1185">Reference proteome</keyword>
<dbReference type="PANTHER" id="PTHR31286:SF167">
    <property type="entry name" value="OS09G0268800 PROTEIN"/>
    <property type="match status" value="1"/>
</dbReference>
<dbReference type="GO" id="GO:0003676">
    <property type="term" value="F:nucleic acid binding"/>
    <property type="evidence" value="ECO:0007669"/>
    <property type="project" value="InterPro"/>
</dbReference>
<feature type="compositionally biased region" description="Polar residues" evidence="2">
    <location>
        <begin position="481"/>
        <end position="497"/>
    </location>
</feature>
<dbReference type="GO" id="GO:0008270">
    <property type="term" value="F:zinc ion binding"/>
    <property type="evidence" value="ECO:0007669"/>
    <property type="project" value="UniProtKB-KW"/>
</dbReference>
<dbReference type="AlphaFoldDB" id="A0A803QBH3"/>
<dbReference type="InterPro" id="IPR040256">
    <property type="entry name" value="At4g02000-like"/>
</dbReference>
<feature type="domain" description="CCHC-type" evidence="3">
    <location>
        <begin position="209"/>
        <end position="222"/>
    </location>
</feature>
<dbReference type="Gramene" id="evm.model.08.510">
    <property type="protein sequence ID" value="cds.evm.model.08.510"/>
    <property type="gene ID" value="evm.TU.08.510"/>
</dbReference>
<dbReference type="OMA" id="TTCHISE"/>
<dbReference type="Proteomes" id="UP000596661">
    <property type="component" value="Chromosome 8"/>
</dbReference>
<reference evidence="4" key="2">
    <citation type="submission" date="2021-03" db="UniProtKB">
        <authorList>
            <consortium name="EnsemblPlants"/>
        </authorList>
    </citation>
    <scope>IDENTIFICATION</scope>
</reference>
<name>A0A803QBH3_CANSA</name>